<accession>A0ABU4DJP3</accession>
<name>A0ABU4DJP3_9ACTN</name>
<comment type="caution">
    <text evidence="1">The sequence shown here is derived from an EMBL/GenBank/DDBJ whole genome shotgun (WGS) entry which is preliminary data.</text>
</comment>
<sequence length="331" mass="35372">MIGTVATKTSDPMRIAAVDRASGSYGQQLHRALGSPRQPLLDGAQRAVRRAIAIGEVVESSPVLVRDVKFHSVADPVLNGQGGVSGVWLWTGPADEPRPTHPVAGGWSWNLSTRPILATYGPGIGAIYDRPDLLPGLEYDVNEITGCMDMDIAALVAPKIASPVDGTRIALRPRIDSDSAPRPLRAVTEVVRTGDAGREWEWRGLTWDVTETDPLTESPMRAAAHLAAGLDNAWTAIAYWRPALQLLDVAGARPQEIFIDPQTHKAVLAPVSVSAVRRLRADLERSAVATATLSFRTTSGGFASYQVTAANLRGSPVPAATITLRRAVTEC</sequence>
<dbReference type="Proteomes" id="UP001185779">
    <property type="component" value="Unassembled WGS sequence"/>
</dbReference>
<keyword evidence="2" id="KW-1185">Reference proteome</keyword>
<dbReference type="RefSeq" id="WP_317505673.1">
    <property type="nucleotide sequence ID" value="NZ_JAWLKI010000040.1"/>
</dbReference>
<dbReference type="EMBL" id="JAWLKI010000040">
    <property type="protein sequence ID" value="MDV6309981.1"/>
    <property type="molecule type" value="Genomic_DNA"/>
</dbReference>
<organism evidence="1 2">
    <name type="scientific">Gordonia amicalis</name>
    <dbReference type="NCBI Taxonomy" id="89053"/>
    <lineage>
        <taxon>Bacteria</taxon>
        <taxon>Bacillati</taxon>
        <taxon>Actinomycetota</taxon>
        <taxon>Actinomycetes</taxon>
        <taxon>Mycobacteriales</taxon>
        <taxon>Gordoniaceae</taxon>
        <taxon>Gordonia</taxon>
    </lineage>
</organism>
<protein>
    <recommendedName>
        <fullName evidence="3">Rv3651-like N-terminal domain-containing protein</fullName>
    </recommendedName>
</protein>
<gene>
    <name evidence="1" type="ORF">R3P94_22215</name>
</gene>
<evidence type="ECO:0000313" key="2">
    <source>
        <dbReference type="Proteomes" id="UP001185779"/>
    </source>
</evidence>
<reference evidence="1 2" key="1">
    <citation type="submission" date="2023-10" db="EMBL/GenBank/DDBJ databases">
        <title>Development of a sustainable strategy for remediation of hydrocarbon-contaminated territories based on the waste exchange concept.</title>
        <authorList>
            <person name="Krivoruchko A."/>
        </authorList>
    </citation>
    <scope>NUCLEOTIDE SEQUENCE [LARGE SCALE GENOMIC DNA]</scope>
    <source>
        <strain evidence="1 2">IEGM 1266</strain>
    </source>
</reference>
<evidence type="ECO:0008006" key="3">
    <source>
        <dbReference type="Google" id="ProtNLM"/>
    </source>
</evidence>
<evidence type="ECO:0000313" key="1">
    <source>
        <dbReference type="EMBL" id="MDV6309981.1"/>
    </source>
</evidence>
<proteinExistence type="predicted"/>